<dbReference type="SMART" id="SM00369">
    <property type="entry name" value="LRR_TYP"/>
    <property type="match status" value="11"/>
</dbReference>
<dbReference type="Pfam" id="PF00560">
    <property type="entry name" value="LRR_1"/>
    <property type="match status" value="4"/>
</dbReference>
<evidence type="ECO:0000256" key="6">
    <source>
        <dbReference type="ARBA" id="ARBA00022729"/>
    </source>
</evidence>
<dbReference type="AlphaFoldDB" id="A0A444WNJ9"/>
<sequence length="1085" mass="119993">MRISLNTFGYVVLLLFTVTADLCLCRNSTSFGSNEQESQALLTFKNSLLSFFDFDPSSPPILPSWEGHECCQWEGIACNNVTGHVVKIELNSGCVSCLSWEDTAYIEPNYIDSSPDLYAEHLNPSLLHLKHLSHLDLSAVLLYSSPVKLLGSMQQLRYLSLCTEFEDMIPSSIGNLTNLRVLHINNIYGAYSDDLSWLAQLSSLQYLGFFRVNLSMAHNLFQVLNMLPSLTQIHLFDCGLGNMPIPLLPINLTNLTHVQVLNIASNDIQDPILDAFRNMTSIEVLDISENNLTSLPHWLDKFNNLVGMFLANNRFSGRFLPDIQNATIRDSDHSNTNSCSDRFFPNLQNMTFIRVFDLSNTNLCSVPSWLSKCKSLVKLGLAHNFLHGSIPYALRNLTSLTVLDLSDNKLTSIPIWLGELKSLIHLSLESNDITSLEEGSLASILGNMCHLKEFYLPGYKLQGEVFASNSNISGCNNYDLEVLDLSYNNFSGMLPSWLGKFKNLNYLDLSSNSFSGPILHSLGELVNLTCLDLSSNLFNGVIPWSIGKLENLGTLDLSSNFFTGVIPWSIGKLENLGTLDLSSNFFTGVIPWSLGKLENAEFMNLASNHLYGNIPDSLGQLKNLYTLNLSSNSLEGPISYLKGWTAMKSLSTLSLSNNQIDGSIPENLGEIMPSLRYLSLDNNHINGSIPTSLCKLKALVAIDISNNKLSGRIPDCQRDGLIEEIDLSSNNLSGVIPNSIWNMSSLVWLHLNKNSLHGELSLSLNFKKLLILDLGENQLSGSISSWKNDTFPTLQILRLRGNMFNGTVPSNLCQFAKLKILDLANNDLRGPIPHCIGNITGMVSETEILPNGALFNGTKQWNQEDVKQVIKGRELDYTKNLVFLTNLDLSNNSLEGPIPKELSSLSGLLGLNLSYNNLSGEIPAMIGDMRSLESLDFSHNHLFGAIPSSMSSLTFLSHLNLSNNNFSGPIPRGNQFQVLDDPLVYSGNPFLCGVPLKTICPGDDSHQDPHGGGSEDEVGENDKSDKILFYSVIAVGFATGFWGIIGVLYLKKNWRYACFGYVDEVADRIYVAIALKVAKLKNRLQ</sequence>
<dbReference type="InterPro" id="IPR001611">
    <property type="entry name" value="Leu-rich_rpt"/>
</dbReference>
<keyword evidence="6 13" id="KW-0732">Signal</keyword>
<feature type="domain" description="Leucine-rich repeat-containing N-terminal plant-type" evidence="14">
    <location>
        <begin position="35"/>
        <end position="79"/>
    </location>
</feature>
<feature type="chain" id="PRO_5019226172" evidence="13">
    <location>
        <begin position="26"/>
        <end position="1085"/>
    </location>
</feature>
<evidence type="ECO:0000256" key="11">
    <source>
        <dbReference type="ARBA" id="ARBA00023180"/>
    </source>
</evidence>
<dbReference type="SMR" id="A0A444WNJ9"/>
<dbReference type="PRINTS" id="PR00019">
    <property type="entry name" value="LEURICHRPT"/>
</dbReference>
<keyword evidence="9 12" id="KW-0472">Membrane</keyword>
<accession>A0A444WNJ9</accession>
<comment type="similarity">
    <text evidence="2">Belongs to the RLP family.</text>
</comment>
<evidence type="ECO:0000256" key="3">
    <source>
        <dbReference type="ARBA" id="ARBA00022475"/>
    </source>
</evidence>
<evidence type="ECO:0000259" key="14">
    <source>
        <dbReference type="Pfam" id="PF08263"/>
    </source>
</evidence>
<keyword evidence="7" id="KW-0677">Repeat</keyword>
<protein>
    <submittedName>
        <fullName evidence="16">Uncharacterized protein</fullName>
    </submittedName>
</protein>
<evidence type="ECO:0000259" key="15">
    <source>
        <dbReference type="Pfam" id="PF23598"/>
    </source>
</evidence>
<evidence type="ECO:0000313" key="16">
    <source>
        <dbReference type="EMBL" id="RYQ78981.1"/>
    </source>
</evidence>
<evidence type="ECO:0000256" key="5">
    <source>
        <dbReference type="ARBA" id="ARBA00022692"/>
    </source>
</evidence>
<dbReference type="FunFam" id="3.80.10.10:FF:000111">
    <property type="entry name" value="LRR receptor-like serine/threonine-protein kinase ERECTA"/>
    <property type="match status" value="1"/>
</dbReference>
<dbReference type="Pfam" id="PF08263">
    <property type="entry name" value="LRRNT_2"/>
    <property type="match status" value="1"/>
</dbReference>
<organism evidence="16 17">
    <name type="scientific">Arachis hypogaea</name>
    <name type="common">Peanut</name>
    <dbReference type="NCBI Taxonomy" id="3818"/>
    <lineage>
        <taxon>Eukaryota</taxon>
        <taxon>Viridiplantae</taxon>
        <taxon>Streptophyta</taxon>
        <taxon>Embryophyta</taxon>
        <taxon>Tracheophyta</taxon>
        <taxon>Spermatophyta</taxon>
        <taxon>Magnoliopsida</taxon>
        <taxon>eudicotyledons</taxon>
        <taxon>Gunneridae</taxon>
        <taxon>Pentapetalae</taxon>
        <taxon>rosids</taxon>
        <taxon>fabids</taxon>
        <taxon>Fabales</taxon>
        <taxon>Fabaceae</taxon>
        <taxon>Papilionoideae</taxon>
        <taxon>50 kb inversion clade</taxon>
        <taxon>dalbergioids sensu lato</taxon>
        <taxon>Dalbergieae</taxon>
        <taxon>Pterocarpus clade</taxon>
        <taxon>Arachis</taxon>
    </lineage>
</organism>
<keyword evidence="8 12" id="KW-1133">Transmembrane helix</keyword>
<evidence type="ECO:0000256" key="9">
    <source>
        <dbReference type="ARBA" id="ARBA00023136"/>
    </source>
</evidence>
<evidence type="ECO:0000313" key="17">
    <source>
        <dbReference type="Proteomes" id="UP000289738"/>
    </source>
</evidence>
<keyword evidence="10" id="KW-0675">Receptor</keyword>
<dbReference type="FunFam" id="3.80.10.10:FF:000383">
    <property type="entry name" value="Leucine-rich repeat receptor protein kinase EMS1"/>
    <property type="match status" value="2"/>
</dbReference>
<evidence type="ECO:0000256" key="12">
    <source>
        <dbReference type="SAM" id="Phobius"/>
    </source>
</evidence>
<dbReference type="InterPro" id="IPR055414">
    <property type="entry name" value="LRR_R13L4/SHOC2-like"/>
</dbReference>
<dbReference type="SUPFAM" id="SSF52047">
    <property type="entry name" value="RNI-like"/>
    <property type="match status" value="2"/>
</dbReference>
<dbReference type="InterPro" id="IPR003591">
    <property type="entry name" value="Leu-rich_rpt_typical-subtyp"/>
</dbReference>
<dbReference type="Gramene" id="arahy.Tifrunner.gnm2.ann2.Ah14g499900.1">
    <property type="protein sequence ID" value="arahy.Tifrunner.gnm2.ann2.Ah14g499900.1-CDS-1"/>
    <property type="gene ID" value="arahy.Tifrunner.gnm2.ann2.Ah14g499900"/>
</dbReference>
<dbReference type="Gene3D" id="3.80.10.10">
    <property type="entry name" value="Ribonuclease Inhibitor"/>
    <property type="match status" value="6"/>
</dbReference>
<dbReference type="InterPro" id="IPR013210">
    <property type="entry name" value="LRR_N_plant-typ"/>
</dbReference>
<feature type="domain" description="Disease resistance R13L4/SHOC-2-like LRR" evidence="15">
    <location>
        <begin position="347"/>
        <end position="535"/>
    </location>
</feature>
<keyword evidence="4" id="KW-0433">Leucine-rich repeat</keyword>
<keyword evidence="5 12" id="KW-0812">Transmembrane</keyword>
<dbReference type="STRING" id="3818.A0A444WNJ9"/>
<dbReference type="EMBL" id="SDMP01000028">
    <property type="protein sequence ID" value="RYQ78981.1"/>
    <property type="molecule type" value="Genomic_DNA"/>
</dbReference>
<evidence type="ECO:0000256" key="2">
    <source>
        <dbReference type="ARBA" id="ARBA00009592"/>
    </source>
</evidence>
<keyword evidence="3" id="KW-1003">Cell membrane</keyword>
<dbReference type="OrthoDB" id="1060944at2759"/>
<dbReference type="PROSITE" id="PS51450">
    <property type="entry name" value="LRR"/>
    <property type="match status" value="2"/>
</dbReference>
<evidence type="ECO:0000256" key="7">
    <source>
        <dbReference type="ARBA" id="ARBA00022737"/>
    </source>
</evidence>
<evidence type="ECO:0000256" key="10">
    <source>
        <dbReference type="ARBA" id="ARBA00023170"/>
    </source>
</evidence>
<dbReference type="PANTHER" id="PTHR27000">
    <property type="entry name" value="LEUCINE-RICH REPEAT RECEPTOR-LIKE PROTEIN KINASE FAMILY PROTEIN-RELATED"/>
    <property type="match status" value="1"/>
</dbReference>
<comment type="subcellular location">
    <subcellularLocation>
        <location evidence="1">Cell membrane</location>
        <topology evidence="1">Single-pass type I membrane protein</topology>
    </subcellularLocation>
</comment>
<dbReference type="Pfam" id="PF13855">
    <property type="entry name" value="LRR_8"/>
    <property type="match status" value="4"/>
</dbReference>
<evidence type="ECO:0000256" key="8">
    <source>
        <dbReference type="ARBA" id="ARBA00022989"/>
    </source>
</evidence>
<keyword evidence="11" id="KW-0325">Glycoprotein</keyword>
<name>A0A444WNJ9_ARAHY</name>
<dbReference type="Proteomes" id="UP000289738">
    <property type="component" value="Unassembled WGS sequence"/>
</dbReference>
<dbReference type="FunFam" id="3.80.10.10:FF:000095">
    <property type="entry name" value="LRR receptor-like serine/threonine-protein kinase GSO1"/>
    <property type="match status" value="1"/>
</dbReference>
<evidence type="ECO:0000256" key="4">
    <source>
        <dbReference type="ARBA" id="ARBA00022614"/>
    </source>
</evidence>
<dbReference type="Pfam" id="PF23598">
    <property type="entry name" value="LRR_14"/>
    <property type="match status" value="1"/>
</dbReference>
<keyword evidence="17" id="KW-1185">Reference proteome</keyword>
<dbReference type="InterPro" id="IPR032675">
    <property type="entry name" value="LRR_dom_sf"/>
</dbReference>
<gene>
    <name evidence="16" type="ORF">Ahy_Scaffold8g108452</name>
</gene>
<evidence type="ECO:0000256" key="13">
    <source>
        <dbReference type="SAM" id="SignalP"/>
    </source>
</evidence>
<comment type="caution">
    <text evidence="16">The sequence shown here is derived from an EMBL/GenBank/DDBJ whole genome shotgun (WGS) entry which is preliminary data.</text>
</comment>
<evidence type="ECO:0000256" key="1">
    <source>
        <dbReference type="ARBA" id="ARBA00004251"/>
    </source>
</evidence>
<feature type="transmembrane region" description="Helical" evidence="12">
    <location>
        <begin position="1027"/>
        <end position="1050"/>
    </location>
</feature>
<dbReference type="GO" id="GO:0005886">
    <property type="term" value="C:plasma membrane"/>
    <property type="evidence" value="ECO:0007669"/>
    <property type="project" value="UniProtKB-SubCell"/>
</dbReference>
<reference evidence="16 17" key="1">
    <citation type="submission" date="2019-01" db="EMBL/GenBank/DDBJ databases">
        <title>Sequencing of cultivated peanut Arachis hypogaea provides insights into genome evolution and oil improvement.</title>
        <authorList>
            <person name="Chen X."/>
        </authorList>
    </citation>
    <scope>NUCLEOTIDE SEQUENCE [LARGE SCALE GENOMIC DNA]</scope>
    <source>
        <strain evidence="17">cv. Fuhuasheng</strain>
        <tissue evidence="16">Leaves</tissue>
    </source>
</reference>
<feature type="signal peptide" evidence="13">
    <location>
        <begin position="1"/>
        <end position="25"/>
    </location>
</feature>
<proteinExistence type="inferred from homology"/>
<dbReference type="PANTHER" id="PTHR27000:SF642">
    <property type="entry name" value="INACTIVE LEUCINE-RICH REPEAT RECEPTOR KINASE XIAO-RELATED"/>
    <property type="match status" value="1"/>
</dbReference>
<dbReference type="SMART" id="SM00365">
    <property type="entry name" value="LRR_SD22"/>
    <property type="match status" value="9"/>
</dbReference>